<evidence type="ECO:0000313" key="2">
    <source>
        <dbReference type="Proteomes" id="UP000700908"/>
    </source>
</evidence>
<proteinExistence type="predicted"/>
<dbReference type="RefSeq" id="WP_222200080.1">
    <property type="nucleotide sequence ID" value="NZ_JAIMFO010000010.1"/>
</dbReference>
<protein>
    <recommendedName>
        <fullName evidence="3">Phage tail protein</fullName>
    </recommendedName>
</protein>
<keyword evidence="2" id="KW-1185">Reference proteome</keyword>
<gene>
    <name evidence="1" type="ORF">K6V98_08355</name>
</gene>
<reference evidence="1 2" key="1">
    <citation type="submission" date="2021-08" db="EMBL/GenBank/DDBJ databases">
        <title>Collinsella faecalis sp. nov. isolated from swine faeces.</title>
        <authorList>
            <person name="Oh B.S."/>
            <person name="Lee J.H."/>
        </authorList>
    </citation>
    <scope>NUCLEOTIDE SEQUENCE [LARGE SCALE GENOMIC DNA]</scope>
    <source>
        <strain evidence="1 2">AGMB00827</strain>
    </source>
</reference>
<sequence>MAAVLTVDGWSVDPDPYKLEFGLMDVSADDAGRVMDANATMYKQRIAQKRKLKVAWRMLTATQTGAILRAFNPEYLSVRYWDAMDAQMETRTFYVGDRTAPLKWFQILDGTRYEELSFDLIER</sequence>
<organism evidence="1 2">
    <name type="scientific">Collinsella ureilytica</name>
    <dbReference type="NCBI Taxonomy" id="2869515"/>
    <lineage>
        <taxon>Bacteria</taxon>
        <taxon>Bacillati</taxon>
        <taxon>Actinomycetota</taxon>
        <taxon>Coriobacteriia</taxon>
        <taxon>Coriobacteriales</taxon>
        <taxon>Coriobacteriaceae</taxon>
        <taxon>Collinsella</taxon>
    </lineage>
</organism>
<name>A0ABS7MLW8_9ACTN</name>
<evidence type="ECO:0008006" key="3">
    <source>
        <dbReference type="Google" id="ProtNLM"/>
    </source>
</evidence>
<comment type="caution">
    <text evidence="1">The sequence shown here is derived from an EMBL/GenBank/DDBJ whole genome shotgun (WGS) entry which is preliminary data.</text>
</comment>
<dbReference type="EMBL" id="JAIMFO010000010">
    <property type="protein sequence ID" value="MBY4798356.1"/>
    <property type="molecule type" value="Genomic_DNA"/>
</dbReference>
<dbReference type="Pfam" id="PF20458">
    <property type="entry name" value="DUF6711"/>
    <property type="match status" value="1"/>
</dbReference>
<dbReference type="InterPro" id="IPR046557">
    <property type="entry name" value="DUF6711"/>
</dbReference>
<accession>A0ABS7MLW8</accession>
<evidence type="ECO:0000313" key="1">
    <source>
        <dbReference type="EMBL" id="MBY4798356.1"/>
    </source>
</evidence>
<dbReference type="Proteomes" id="UP000700908">
    <property type="component" value="Unassembled WGS sequence"/>
</dbReference>